<evidence type="ECO:0000256" key="1">
    <source>
        <dbReference type="ARBA" id="ARBA00009861"/>
    </source>
</evidence>
<evidence type="ECO:0000313" key="3">
    <source>
        <dbReference type="Proteomes" id="UP001457282"/>
    </source>
</evidence>
<dbReference type="InterPro" id="IPR023213">
    <property type="entry name" value="CAT-like_dom_sf"/>
</dbReference>
<sequence>MVDLAEELENLVYGLKLSSVGAGQIAGSNMVHDPSGMDLAMKLHYLRGVYFFSSQAAEGLSVTKMKEALFDWLCPHYRVLGRFRRSECSGRPYIKCNDCGARFVEAQSDKTMEEWIAMDWSLHKLLVSNQIIGPELFFSPLVLFQVTRFKCGGVSVGLSWAHVLGDAMASSDFINGLSQIMAAKKPPSLPYSQISQTNTQKLEHPSPLALKRVDSVGDLWITPNNHKMETFSFPISPTQLSSLELKLLGQNPNPAEQNPIFELICGVIWQCVAKVREGSEPKLVTICRNDTTKRTSGECSNSQIISTVEAADVADVDPRKLATLLVQRDESYEKSHFREAVESDNGVSDFIVYGANLTFVNWEDVDFYGFEVQGHKPVCVNYNIQGVGDEGAVLVLPGPNGEGRLVNVILPEKEILGLKAELRKNGLLREN</sequence>
<dbReference type="EMBL" id="JBEDUW010000004">
    <property type="protein sequence ID" value="KAK9933068.1"/>
    <property type="molecule type" value="Genomic_DNA"/>
</dbReference>
<dbReference type="Gene3D" id="3.30.559.10">
    <property type="entry name" value="Chloramphenicol acetyltransferase-like domain"/>
    <property type="match status" value="2"/>
</dbReference>
<gene>
    <name evidence="2" type="ORF">M0R45_020281</name>
</gene>
<dbReference type="Pfam" id="PF02458">
    <property type="entry name" value="Transferase"/>
    <property type="match status" value="1"/>
</dbReference>
<name>A0AAW1X7V7_RUBAR</name>
<proteinExistence type="inferred from homology"/>
<keyword evidence="3" id="KW-1185">Reference proteome</keyword>
<evidence type="ECO:0000313" key="2">
    <source>
        <dbReference type="EMBL" id="KAK9933068.1"/>
    </source>
</evidence>
<reference evidence="2 3" key="1">
    <citation type="journal article" date="2023" name="G3 (Bethesda)">
        <title>A chromosome-length genome assembly and annotation of blackberry (Rubus argutus, cv. 'Hillquist').</title>
        <authorList>
            <person name="Bruna T."/>
            <person name="Aryal R."/>
            <person name="Dudchenko O."/>
            <person name="Sargent D.J."/>
            <person name="Mead D."/>
            <person name="Buti M."/>
            <person name="Cavallini A."/>
            <person name="Hytonen T."/>
            <person name="Andres J."/>
            <person name="Pham M."/>
            <person name="Weisz D."/>
            <person name="Mascagni F."/>
            <person name="Usai G."/>
            <person name="Natali L."/>
            <person name="Bassil N."/>
            <person name="Fernandez G.E."/>
            <person name="Lomsadze A."/>
            <person name="Armour M."/>
            <person name="Olukolu B."/>
            <person name="Poorten T."/>
            <person name="Britton C."/>
            <person name="Davik J."/>
            <person name="Ashrafi H."/>
            <person name="Aiden E.L."/>
            <person name="Borodovsky M."/>
            <person name="Worthington M."/>
        </authorList>
    </citation>
    <scope>NUCLEOTIDE SEQUENCE [LARGE SCALE GENOMIC DNA]</scope>
    <source>
        <strain evidence="2">PI 553951</strain>
    </source>
</reference>
<dbReference type="GO" id="GO:0016747">
    <property type="term" value="F:acyltransferase activity, transferring groups other than amino-acyl groups"/>
    <property type="evidence" value="ECO:0007669"/>
    <property type="project" value="TreeGrafter"/>
</dbReference>
<organism evidence="2 3">
    <name type="scientific">Rubus argutus</name>
    <name type="common">Southern blackberry</name>
    <dbReference type="NCBI Taxonomy" id="59490"/>
    <lineage>
        <taxon>Eukaryota</taxon>
        <taxon>Viridiplantae</taxon>
        <taxon>Streptophyta</taxon>
        <taxon>Embryophyta</taxon>
        <taxon>Tracheophyta</taxon>
        <taxon>Spermatophyta</taxon>
        <taxon>Magnoliopsida</taxon>
        <taxon>eudicotyledons</taxon>
        <taxon>Gunneridae</taxon>
        <taxon>Pentapetalae</taxon>
        <taxon>rosids</taxon>
        <taxon>fabids</taxon>
        <taxon>Rosales</taxon>
        <taxon>Rosaceae</taxon>
        <taxon>Rosoideae</taxon>
        <taxon>Rosoideae incertae sedis</taxon>
        <taxon>Rubus</taxon>
    </lineage>
</organism>
<dbReference type="Proteomes" id="UP001457282">
    <property type="component" value="Unassembled WGS sequence"/>
</dbReference>
<dbReference type="PANTHER" id="PTHR31642">
    <property type="entry name" value="TRICHOTHECENE 3-O-ACETYLTRANSFERASE"/>
    <property type="match status" value="1"/>
</dbReference>
<accession>A0AAW1X7V7</accession>
<comment type="caution">
    <text evidence="2">The sequence shown here is derived from an EMBL/GenBank/DDBJ whole genome shotgun (WGS) entry which is preliminary data.</text>
</comment>
<protein>
    <recommendedName>
        <fullName evidence="4">Protein ECERIFERUM 26-like</fullName>
    </recommendedName>
</protein>
<comment type="similarity">
    <text evidence="1">Belongs to the plant acyltransferase family.</text>
</comment>
<dbReference type="AlphaFoldDB" id="A0AAW1X7V7"/>
<evidence type="ECO:0008006" key="4">
    <source>
        <dbReference type="Google" id="ProtNLM"/>
    </source>
</evidence>
<dbReference type="PANTHER" id="PTHR31642:SF115">
    <property type="entry name" value="PROTEIN ECERIFERUM 26-LIKE"/>
    <property type="match status" value="1"/>
</dbReference>
<dbReference type="InterPro" id="IPR050317">
    <property type="entry name" value="Plant_Fungal_Acyltransferase"/>
</dbReference>